<dbReference type="AlphaFoldDB" id="A0AAV7W7P7"/>
<protein>
    <submittedName>
        <fullName evidence="2">Uncharacterized protein</fullName>
    </submittedName>
</protein>
<name>A0AAV7W7P7_PLEWA</name>
<organism evidence="2 3">
    <name type="scientific">Pleurodeles waltl</name>
    <name type="common">Iberian ribbed newt</name>
    <dbReference type="NCBI Taxonomy" id="8319"/>
    <lineage>
        <taxon>Eukaryota</taxon>
        <taxon>Metazoa</taxon>
        <taxon>Chordata</taxon>
        <taxon>Craniata</taxon>
        <taxon>Vertebrata</taxon>
        <taxon>Euteleostomi</taxon>
        <taxon>Amphibia</taxon>
        <taxon>Batrachia</taxon>
        <taxon>Caudata</taxon>
        <taxon>Salamandroidea</taxon>
        <taxon>Salamandridae</taxon>
        <taxon>Pleurodelinae</taxon>
        <taxon>Pleurodeles</taxon>
    </lineage>
</organism>
<proteinExistence type="predicted"/>
<evidence type="ECO:0000313" key="3">
    <source>
        <dbReference type="Proteomes" id="UP001066276"/>
    </source>
</evidence>
<accession>A0AAV7W7P7</accession>
<comment type="caution">
    <text evidence="2">The sequence shown here is derived from an EMBL/GenBank/DDBJ whole genome shotgun (WGS) entry which is preliminary data.</text>
</comment>
<reference evidence="2" key="1">
    <citation type="journal article" date="2022" name="bioRxiv">
        <title>Sequencing and chromosome-scale assembly of the giantPleurodeles waltlgenome.</title>
        <authorList>
            <person name="Brown T."/>
            <person name="Elewa A."/>
            <person name="Iarovenko S."/>
            <person name="Subramanian E."/>
            <person name="Araus A.J."/>
            <person name="Petzold A."/>
            <person name="Susuki M."/>
            <person name="Suzuki K.-i.T."/>
            <person name="Hayashi T."/>
            <person name="Toyoda A."/>
            <person name="Oliveira C."/>
            <person name="Osipova E."/>
            <person name="Leigh N.D."/>
            <person name="Simon A."/>
            <person name="Yun M.H."/>
        </authorList>
    </citation>
    <scope>NUCLEOTIDE SEQUENCE</scope>
    <source>
        <strain evidence="2">20211129_DDA</strain>
        <tissue evidence="2">Liver</tissue>
    </source>
</reference>
<dbReference type="EMBL" id="JANPWB010000002">
    <property type="protein sequence ID" value="KAJ1208811.1"/>
    <property type="molecule type" value="Genomic_DNA"/>
</dbReference>
<feature type="compositionally biased region" description="Pro residues" evidence="1">
    <location>
        <begin position="314"/>
        <end position="323"/>
    </location>
</feature>
<keyword evidence="3" id="KW-1185">Reference proteome</keyword>
<dbReference type="Proteomes" id="UP001066276">
    <property type="component" value="Chromosome 1_2"/>
</dbReference>
<feature type="region of interest" description="Disordered" evidence="1">
    <location>
        <begin position="314"/>
        <end position="346"/>
    </location>
</feature>
<gene>
    <name evidence="2" type="ORF">NDU88_004194</name>
</gene>
<evidence type="ECO:0000256" key="1">
    <source>
        <dbReference type="SAM" id="MobiDB-lite"/>
    </source>
</evidence>
<sequence>MSPKTGIKPCEDCHRMMTVTDPQRVCLWCLERDHDLKQCSECRAMHPKALREWSLKLMAARQSTPHSQDIPRRLVDYRHSWRREELEGSLDPYEYQEDPTMDWAQDLGEASDLDTSPDAGMLSPPTVATAEELPTVWCLALRSVNTACLLGHYSHPLWDTVAQVLPQIPEEARAIVSQAVKDGGDAAKFTIRCGLDATASLGRSVATTVALRRHAWLRTSGFSGMSNSHSWTCPLMAPVSLETKRTRLWRDSRIPVLWLGPLAFPPSHSPHSPLFVPFVAITEGAPCHILNLATVPCMLDSLCVAVGQGTRGLPSPPLPPLQPQNPSSSSPHSRPVGGRIRHHLPH</sequence>
<feature type="compositionally biased region" description="Low complexity" evidence="1">
    <location>
        <begin position="324"/>
        <end position="335"/>
    </location>
</feature>
<evidence type="ECO:0000313" key="2">
    <source>
        <dbReference type="EMBL" id="KAJ1208811.1"/>
    </source>
</evidence>
<dbReference type="Gene3D" id="1.10.287.3160">
    <property type="match status" value="1"/>
</dbReference>